<protein>
    <submittedName>
        <fullName evidence="2">Uncharacterized protein</fullName>
    </submittedName>
</protein>
<accession>A0A8K0W3B9</accession>
<dbReference type="OrthoDB" id="3679193at2759"/>
<dbReference type="Proteomes" id="UP000813461">
    <property type="component" value="Unassembled WGS sequence"/>
</dbReference>
<comment type="caution">
    <text evidence="2">The sequence shown here is derived from an EMBL/GenBank/DDBJ whole genome shotgun (WGS) entry which is preliminary data.</text>
</comment>
<reference evidence="2" key="1">
    <citation type="journal article" date="2021" name="Nat. Commun.">
        <title>Genetic determinants of endophytism in the Arabidopsis root mycobiome.</title>
        <authorList>
            <person name="Mesny F."/>
            <person name="Miyauchi S."/>
            <person name="Thiergart T."/>
            <person name="Pickel B."/>
            <person name="Atanasova L."/>
            <person name="Karlsson M."/>
            <person name="Huettel B."/>
            <person name="Barry K.W."/>
            <person name="Haridas S."/>
            <person name="Chen C."/>
            <person name="Bauer D."/>
            <person name="Andreopoulos W."/>
            <person name="Pangilinan J."/>
            <person name="LaButti K."/>
            <person name="Riley R."/>
            <person name="Lipzen A."/>
            <person name="Clum A."/>
            <person name="Drula E."/>
            <person name="Henrissat B."/>
            <person name="Kohler A."/>
            <person name="Grigoriev I.V."/>
            <person name="Martin F.M."/>
            <person name="Hacquard S."/>
        </authorList>
    </citation>
    <scope>NUCLEOTIDE SEQUENCE</scope>
    <source>
        <strain evidence="2">MPI-SDFR-AT-0120</strain>
    </source>
</reference>
<keyword evidence="3" id="KW-1185">Reference proteome</keyword>
<evidence type="ECO:0000313" key="3">
    <source>
        <dbReference type="Proteomes" id="UP000813461"/>
    </source>
</evidence>
<evidence type="ECO:0000313" key="2">
    <source>
        <dbReference type="EMBL" id="KAH7093154.1"/>
    </source>
</evidence>
<feature type="compositionally biased region" description="Basic and acidic residues" evidence="1">
    <location>
        <begin position="15"/>
        <end position="30"/>
    </location>
</feature>
<organism evidence="2 3">
    <name type="scientific">Paraphoma chrysanthemicola</name>
    <dbReference type="NCBI Taxonomy" id="798071"/>
    <lineage>
        <taxon>Eukaryota</taxon>
        <taxon>Fungi</taxon>
        <taxon>Dikarya</taxon>
        <taxon>Ascomycota</taxon>
        <taxon>Pezizomycotina</taxon>
        <taxon>Dothideomycetes</taxon>
        <taxon>Pleosporomycetidae</taxon>
        <taxon>Pleosporales</taxon>
        <taxon>Pleosporineae</taxon>
        <taxon>Phaeosphaeriaceae</taxon>
        <taxon>Paraphoma</taxon>
    </lineage>
</organism>
<sequence>MSKVRPILFVISTRPPEHPPRKEAPKDQTKRPRARPIAAATVLRATLLQQTNSISATGYDGRMRGRDKADDTGSVVHHPEGVASQDRSTHRFDEEVYTQLYHLLMLALVHHPSRPTVDLFAPGQTRLRDAYLLGCLNREGEIVNRPPERTQQQNAEYKIKTETLLRGLIERITTKSKQNFLDGLTESNPIGNGEARPTFWKFVITLDLVDEYRYFREACGLDEKSEVAYPEEHETLWHFLEKTVAEQYDFDQWTHMSMLKPKKIVRQKPLVEGEIFEPSEGMVIAGYMAKVPGTDIIYTQQDVIPDIQEAPAEEDENDEQKDNEEQIDKGKKKHNIYIHLDLTTVKVPPKSEKAGAWIYHKGTDVWTRKDGKEWRLVVLLRMFDADTHQYLGFRLNIAKVRDADPKDDAWRTSFNKWVSQLVRRNTERKVVVRDHWTTEELAVLFKAINASVYTNGMETVAVDKLPKAWNKVFFEDIAVNVNKVLDRMRTFEAVRAYVRNQITKTKSGAIFDLTQRAMKLKARIDTGEDIPRNERYPEEAIPVLEHSFEDQPLTEEQ</sequence>
<proteinExistence type="predicted"/>
<feature type="region of interest" description="Disordered" evidence="1">
    <location>
        <begin position="1"/>
        <end position="34"/>
    </location>
</feature>
<gene>
    <name evidence="2" type="ORF">FB567DRAFT_544542</name>
</gene>
<evidence type="ECO:0000256" key="1">
    <source>
        <dbReference type="SAM" id="MobiDB-lite"/>
    </source>
</evidence>
<dbReference type="EMBL" id="JAGMVJ010000002">
    <property type="protein sequence ID" value="KAH7093154.1"/>
    <property type="molecule type" value="Genomic_DNA"/>
</dbReference>
<feature type="compositionally biased region" description="Basic and acidic residues" evidence="1">
    <location>
        <begin position="61"/>
        <end position="71"/>
    </location>
</feature>
<feature type="region of interest" description="Disordered" evidence="1">
    <location>
        <begin position="56"/>
        <end position="88"/>
    </location>
</feature>
<dbReference type="AlphaFoldDB" id="A0A8K0W3B9"/>
<name>A0A8K0W3B9_9PLEO</name>